<dbReference type="EMBL" id="DVNK01000058">
    <property type="protein sequence ID" value="HIU47521.1"/>
    <property type="molecule type" value="Genomic_DNA"/>
</dbReference>
<evidence type="ECO:0000313" key="1">
    <source>
        <dbReference type="EMBL" id="HIU47521.1"/>
    </source>
</evidence>
<dbReference type="InterPro" id="IPR019271">
    <property type="entry name" value="DUF2284_metal-binding"/>
</dbReference>
<sequence length="179" mass="19330">MDDAALLDICRAEGAADARVIDTGKIPFDPKLRSYCAANACGSYGRNYACPPHVGEPDELIARAKSYRRALLFQTVGELEDSFDIEGINRAGQRHKEVCAAIFDRIVPQLGRHMVLAAGGCGKCKTCAAVTGEPCRFPDQAVSSLEAYCMNVSQLCGKCGMKYINGANTVTFFAMCLFD</sequence>
<gene>
    <name evidence="1" type="ORF">IAC59_09755</name>
</gene>
<dbReference type="AlphaFoldDB" id="A0A9D1LSZ5"/>
<dbReference type="Pfam" id="PF10050">
    <property type="entry name" value="DUF2284"/>
    <property type="match status" value="1"/>
</dbReference>
<dbReference type="Proteomes" id="UP000824123">
    <property type="component" value="Unassembled WGS sequence"/>
</dbReference>
<comment type="caution">
    <text evidence="1">The sequence shown here is derived from an EMBL/GenBank/DDBJ whole genome shotgun (WGS) entry which is preliminary data.</text>
</comment>
<accession>A0A9D1LSZ5</accession>
<protein>
    <submittedName>
        <fullName evidence="1">DUF2284 domain-containing protein</fullName>
    </submittedName>
</protein>
<evidence type="ECO:0000313" key="2">
    <source>
        <dbReference type="Proteomes" id="UP000824123"/>
    </source>
</evidence>
<name>A0A9D1LSZ5_9FIRM</name>
<reference evidence="1" key="1">
    <citation type="submission" date="2020-10" db="EMBL/GenBank/DDBJ databases">
        <authorList>
            <person name="Gilroy R."/>
        </authorList>
    </citation>
    <scope>NUCLEOTIDE SEQUENCE</scope>
    <source>
        <strain evidence="1">ChiSxjej2B14-8506</strain>
    </source>
</reference>
<reference evidence="1" key="2">
    <citation type="journal article" date="2021" name="PeerJ">
        <title>Extensive microbial diversity within the chicken gut microbiome revealed by metagenomics and culture.</title>
        <authorList>
            <person name="Gilroy R."/>
            <person name="Ravi A."/>
            <person name="Getino M."/>
            <person name="Pursley I."/>
            <person name="Horton D.L."/>
            <person name="Alikhan N.F."/>
            <person name="Baker D."/>
            <person name="Gharbi K."/>
            <person name="Hall N."/>
            <person name="Watson M."/>
            <person name="Adriaenssens E.M."/>
            <person name="Foster-Nyarko E."/>
            <person name="Jarju S."/>
            <person name="Secka A."/>
            <person name="Antonio M."/>
            <person name="Oren A."/>
            <person name="Chaudhuri R.R."/>
            <person name="La Ragione R."/>
            <person name="Hildebrand F."/>
            <person name="Pallen M.J."/>
        </authorList>
    </citation>
    <scope>NUCLEOTIDE SEQUENCE</scope>
    <source>
        <strain evidence="1">ChiSxjej2B14-8506</strain>
    </source>
</reference>
<proteinExistence type="predicted"/>
<organism evidence="1 2">
    <name type="scientific">Candidatus Fimadaptatus faecigallinarum</name>
    <dbReference type="NCBI Taxonomy" id="2840814"/>
    <lineage>
        <taxon>Bacteria</taxon>
        <taxon>Bacillati</taxon>
        <taxon>Bacillota</taxon>
        <taxon>Clostridia</taxon>
        <taxon>Eubacteriales</taxon>
        <taxon>Candidatus Fimadaptatus</taxon>
    </lineage>
</organism>